<keyword evidence="2" id="KW-0479">Metal-binding</keyword>
<protein>
    <submittedName>
        <fullName evidence="6">Hopanoid biosynthesis associated protein HpnK</fullName>
    </submittedName>
</protein>
<dbReference type="InterPro" id="IPR006879">
    <property type="entry name" value="YdjC-like"/>
</dbReference>
<keyword evidence="4" id="KW-0460">Magnesium</keyword>
<dbReference type="AlphaFoldDB" id="A0A366FC11"/>
<dbReference type="EMBL" id="QNRK01000014">
    <property type="protein sequence ID" value="RBP12202.1"/>
    <property type="molecule type" value="Genomic_DNA"/>
</dbReference>
<keyword evidence="3" id="KW-0378">Hydrolase</keyword>
<dbReference type="NCBIfam" id="TIGR03473">
    <property type="entry name" value="HpnK"/>
    <property type="match status" value="1"/>
</dbReference>
<evidence type="ECO:0000256" key="3">
    <source>
        <dbReference type="ARBA" id="ARBA00022801"/>
    </source>
</evidence>
<sequence>MVGGAAAADAVARARRMPSLRVGLHLTLSDDWPVLPAKALPDLVVKTGAAAGRLRGDLATLGLAIATRASVRRQVEAEIRAQFEAYQATGLALDHVNAHRHYHLHPTILSAILAIGADFGARALRTPIEPLADLRRVEPTPRPPVALLTAPWAAAMRRRVRARGWLAADRVFGLAWSGHMTEPRLAGLIAALPPGVTEIYTHPATTAGFVGAAEGYAYGDELAALLSPRCRAAVFKNAAAVGGYADINPA</sequence>
<dbReference type="Pfam" id="PF04794">
    <property type="entry name" value="YdjC"/>
    <property type="match status" value="1"/>
</dbReference>
<evidence type="ECO:0000256" key="5">
    <source>
        <dbReference type="ARBA" id="ARBA00023277"/>
    </source>
</evidence>
<accession>A0A366FC11</accession>
<dbReference type="Gene3D" id="3.20.20.370">
    <property type="entry name" value="Glycoside hydrolase/deacetylase"/>
    <property type="match status" value="1"/>
</dbReference>
<comment type="caution">
    <text evidence="6">The sequence shown here is derived from an EMBL/GenBank/DDBJ whole genome shotgun (WGS) entry which is preliminary data.</text>
</comment>
<keyword evidence="5" id="KW-0119">Carbohydrate metabolism</keyword>
<reference evidence="6 7" key="1">
    <citation type="submission" date="2018-06" db="EMBL/GenBank/DDBJ databases">
        <title>Genomic Encyclopedia of Type Strains, Phase IV (KMG-IV): sequencing the most valuable type-strain genomes for metagenomic binning, comparative biology and taxonomic classification.</title>
        <authorList>
            <person name="Goeker M."/>
        </authorList>
    </citation>
    <scope>NUCLEOTIDE SEQUENCE [LARGE SCALE GENOMIC DNA]</scope>
    <source>
        <strain evidence="6 7">DSM 24875</strain>
    </source>
</reference>
<dbReference type="InterPro" id="IPR017836">
    <property type="entry name" value="Hopanoid_biosynth-assoc_HpnK"/>
</dbReference>
<organism evidence="6 7">
    <name type="scientific">Roseiarcus fermentans</name>
    <dbReference type="NCBI Taxonomy" id="1473586"/>
    <lineage>
        <taxon>Bacteria</taxon>
        <taxon>Pseudomonadati</taxon>
        <taxon>Pseudomonadota</taxon>
        <taxon>Alphaproteobacteria</taxon>
        <taxon>Hyphomicrobiales</taxon>
        <taxon>Roseiarcaceae</taxon>
        <taxon>Roseiarcus</taxon>
    </lineage>
</organism>
<evidence type="ECO:0000313" key="6">
    <source>
        <dbReference type="EMBL" id="RBP12202.1"/>
    </source>
</evidence>
<dbReference type="GO" id="GO:0046872">
    <property type="term" value="F:metal ion binding"/>
    <property type="evidence" value="ECO:0007669"/>
    <property type="project" value="UniProtKB-KW"/>
</dbReference>
<evidence type="ECO:0000256" key="4">
    <source>
        <dbReference type="ARBA" id="ARBA00022842"/>
    </source>
</evidence>
<dbReference type="Proteomes" id="UP000253529">
    <property type="component" value="Unassembled WGS sequence"/>
</dbReference>
<gene>
    <name evidence="6" type="ORF">DFR50_11431</name>
</gene>
<dbReference type="SUPFAM" id="SSF88713">
    <property type="entry name" value="Glycoside hydrolase/deacetylase"/>
    <property type="match status" value="1"/>
</dbReference>
<name>A0A366FC11_9HYPH</name>
<evidence type="ECO:0000256" key="1">
    <source>
        <dbReference type="ARBA" id="ARBA00001946"/>
    </source>
</evidence>
<proteinExistence type="predicted"/>
<dbReference type="GO" id="GO:0005975">
    <property type="term" value="P:carbohydrate metabolic process"/>
    <property type="evidence" value="ECO:0007669"/>
    <property type="project" value="InterPro"/>
</dbReference>
<dbReference type="GO" id="GO:0016787">
    <property type="term" value="F:hydrolase activity"/>
    <property type="evidence" value="ECO:0007669"/>
    <property type="project" value="UniProtKB-KW"/>
</dbReference>
<dbReference type="InterPro" id="IPR011330">
    <property type="entry name" value="Glyco_hydro/deAcase_b/a-brl"/>
</dbReference>
<evidence type="ECO:0000313" key="7">
    <source>
        <dbReference type="Proteomes" id="UP000253529"/>
    </source>
</evidence>
<keyword evidence="7" id="KW-1185">Reference proteome</keyword>
<comment type="cofactor">
    <cofactor evidence="1">
        <name>Mg(2+)</name>
        <dbReference type="ChEBI" id="CHEBI:18420"/>
    </cofactor>
</comment>
<dbReference type="PANTHER" id="PTHR31609">
    <property type="entry name" value="YDJC DEACETYLASE FAMILY MEMBER"/>
    <property type="match status" value="1"/>
</dbReference>
<dbReference type="PANTHER" id="PTHR31609:SF1">
    <property type="entry name" value="CARBOHYDRATE DEACETYLASE"/>
    <property type="match status" value="1"/>
</dbReference>
<evidence type="ECO:0000256" key="2">
    <source>
        <dbReference type="ARBA" id="ARBA00022723"/>
    </source>
</evidence>
<dbReference type="GO" id="GO:0019213">
    <property type="term" value="F:deacetylase activity"/>
    <property type="evidence" value="ECO:0007669"/>
    <property type="project" value="TreeGrafter"/>
</dbReference>